<feature type="compositionally biased region" description="Basic and acidic residues" evidence="7">
    <location>
        <begin position="119"/>
        <end position="135"/>
    </location>
</feature>
<evidence type="ECO:0000256" key="3">
    <source>
        <dbReference type="ARBA" id="ARBA00022517"/>
    </source>
</evidence>
<reference evidence="8" key="1">
    <citation type="submission" date="2022-03" db="EMBL/GenBank/DDBJ databases">
        <authorList>
            <person name="Martin C."/>
        </authorList>
    </citation>
    <scope>NUCLEOTIDE SEQUENCE</scope>
</reference>
<name>A0A8J1U2J3_OWEFU</name>
<comment type="function">
    <text evidence="6">Component of the 90S pre-ribosome involved in the maturation of rRNAs. Required for early cleavages of the pre-RNAs in the 40S ribosomal subunit maturation pathway.</text>
</comment>
<evidence type="ECO:0000256" key="1">
    <source>
        <dbReference type="ARBA" id="ARBA00004604"/>
    </source>
</evidence>
<keyword evidence="3 6" id="KW-0690">Ribosome biogenesis</keyword>
<protein>
    <recommendedName>
        <fullName evidence="6">rRNA biogenesis protein RRP36</fullName>
    </recommendedName>
</protein>
<feature type="compositionally biased region" description="Basic and acidic residues" evidence="7">
    <location>
        <begin position="142"/>
        <end position="161"/>
    </location>
</feature>
<feature type="compositionally biased region" description="Acidic residues" evidence="7">
    <location>
        <begin position="21"/>
        <end position="34"/>
    </location>
</feature>
<sequence length="410" mass="47382">MTKRRKKQERCPVLPQNAADQDSDSDDSAVDADEFFNKIKQVKQTYESKARTMTTPDEEINDDNDNDSSDIDDTDNGVSDIDNDIDDSDDELDKSDENEGQINQQDLTSDSDDESETNDSDKETDSGSENDHTDSDNNSDTSRNEPIDEDTSKKKREKDTGTNKQTYASNVDKDESDTAEFNEDEELASIKAELSHMPFEELQQLKEKLGVKLYNQAIFGTTASGRPSGSKNKVFKRANKNRPMEISSKRKPKRLREVIEVKKKVHRDPRFDDLSGEYNEDLFKQSYGFIDDVKAREMKRLKKSMKVEADPEKKEKLKYLLDRKVQQDHTEKQKTKRKDADRVLKKQERGLIKQGKTPFYLKSADKKKLELAEKYKELKKSGKLEAYLGKKRKKNAQKERKKLPFRQDMD</sequence>
<feature type="compositionally biased region" description="Acidic residues" evidence="7">
    <location>
        <begin position="109"/>
        <end position="118"/>
    </location>
</feature>
<evidence type="ECO:0000256" key="6">
    <source>
        <dbReference type="RuleBase" id="RU368027"/>
    </source>
</evidence>
<feature type="region of interest" description="Disordered" evidence="7">
    <location>
        <begin position="221"/>
        <end position="251"/>
    </location>
</feature>
<dbReference type="Proteomes" id="UP000749559">
    <property type="component" value="Unassembled WGS sequence"/>
</dbReference>
<feature type="compositionally biased region" description="Polar residues" evidence="7">
    <location>
        <begin position="42"/>
        <end position="55"/>
    </location>
</feature>
<feature type="region of interest" description="Disordered" evidence="7">
    <location>
        <begin position="384"/>
        <end position="410"/>
    </location>
</feature>
<dbReference type="PANTHER" id="PTHR21738">
    <property type="entry name" value="RIBOSOMAL RNA PROCESSING PROTEIN 36 HOMOLOG"/>
    <property type="match status" value="1"/>
</dbReference>
<organism evidence="8 9">
    <name type="scientific">Owenia fusiformis</name>
    <name type="common">Polychaete worm</name>
    <dbReference type="NCBI Taxonomy" id="6347"/>
    <lineage>
        <taxon>Eukaryota</taxon>
        <taxon>Metazoa</taxon>
        <taxon>Spiralia</taxon>
        <taxon>Lophotrochozoa</taxon>
        <taxon>Annelida</taxon>
        <taxon>Polychaeta</taxon>
        <taxon>Sedentaria</taxon>
        <taxon>Canalipalpata</taxon>
        <taxon>Sabellida</taxon>
        <taxon>Oweniida</taxon>
        <taxon>Oweniidae</taxon>
        <taxon>Owenia</taxon>
    </lineage>
</organism>
<keyword evidence="5 6" id="KW-0539">Nucleus</keyword>
<keyword evidence="4 6" id="KW-0698">rRNA processing</keyword>
<dbReference type="Pfam" id="PF06102">
    <property type="entry name" value="RRP36"/>
    <property type="match status" value="1"/>
</dbReference>
<keyword evidence="6" id="KW-0687">Ribonucleoprotein</keyword>
<gene>
    <name evidence="8" type="ORF">OFUS_LOCUS16989</name>
</gene>
<accession>A0A8J1U2J3</accession>
<dbReference type="OrthoDB" id="448446at2759"/>
<keyword evidence="9" id="KW-1185">Reference proteome</keyword>
<comment type="caution">
    <text evidence="8">The sequence shown here is derived from an EMBL/GenBank/DDBJ whole genome shotgun (WGS) entry which is preliminary data.</text>
</comment>
<feature type="compositionally biased region" description="Basic residues" evidence="7">
    <location>
        <begin position="389"/>
        <end position="404"/>
    </location>
</feature>
<proteinExistence type="inferred from homology"/>
<feature type="compositionally biased region" description="Polar residues" evidence="7">
    <location>
        <begin position="221"/>
        <end position="231"/>
    </location>
</feature>
<dbReference type="GO" id="GO:0005730">
    <property type="term" value="C:nucleolus"/>
    <property type="evidence" value="ECO:0007669"/>
    <property type="project" value="UniProtKB-SubCell"/>
</dbReference>
<evidence type="ECO:0000313" key="8">
    <source>
        <dbReference type="EMBL" id="CAH1791959.1"/>
    </source>
</evidence>
<comment type="similarity">
    <text evidence="2 6">Belongs to the RRP36 family.</text>
</comment>
<dbReference type="GO" id="GO:0000462">
    <property type="term" value="P:maturation of SSU-rRNA from tricistronic rRNA transcript (SSU-rRNA, 5.8S rRNA, LSU-rRNA)"/>
    <property type="evidence" value="ECO:0007669"/>
    <property type="project" value="TreeGrafter"/>
</dbReference>
<dbReference type="EMBL" id="CAIIXF020000008">
    <property type="protein sequence ID" value="CAH1791959.1"/>
    <property type="molecule type" value="Genomic_DNA"/>
</dbReference>
<comment type="subunit">
    <text evidence="6">Associates with 90S and pre-40S pre-ribosomal particles.</text>
</comment>
<dbReference type="PANTHER" id="PTHR21738:SF0">
    <property type="entry name" value="RIBOSOMAL RNA PROCESSING PROTEIN 36 HOMOLOG"/>
    <property type="match status" value="1"/>
</dbReference>
<feature type="region of interest" description="Disordered" evidence="7">
    <location>
        <begin position="303"/>
        <end position="349"/>
    </location>
</feature>
<feature type="compositionally biased region" description="Basic and acidic residues" evidence="7">
    <location>
        <begin position="305"/>
        <end position="349"/>
    </location>
</feature>
<feature type="compositionally biased region" description="Acidic residues" evidence="7">
    <location>
        <begin position="56"/>
        <end position="99"/>
    </location>
</feature>
<comment type="subcellular location">
    <subcellularLocation>
        <location evidence="1 6">Nucleus</location>
        <location evidence="1 6">Nucleolus</location>
    </subcellularLocation>
</comment>
<dbReference type="AlphaFoldDB" id="A0A8J1U2J3"/>
<evidence type="ECO:0000256" key="2">
    <source>
        <dbReference type="ARBA" id="ARBA00009418"/>
    </source>
</evidence>
<dbReference type="GO" id="GO:0030686">
    <property type="term" value="C:90S preribosome"/>
    <property type="evidence" value="ECO:0007669"/>
    <property type="project" value="TreeGrafter"/>
</dbReference>
<evidence type="ECO:0000256" key="4">
    <source>
        <dbReference type="ARBA" id="ARBA00022552"/>
    </source>
</evidence>
<evidence type="ECO:0000313" key="9">
    <source>
        <dbReference type="Proteomes" id="UP000749559"/>
    </source>
</evidence>
<evidence type="ECO:0000256" key="5">
    <source>
        <dbReference type="ARBA" id="ARBA00023242"/>
    </source>
</evidence>
<dbReference type="InterPro" id="IPR009292">
    <property type="entry name" value="RRP36"/>
</dbReference>
<feature type="region of interest" description="Disordered" evidence="7">
    <location>
        <begin position="1"/>
        <end position="182"/>
    </location>
</feature>
<evidence type="ECO:0000256" key="7">
    <source>
        <dbReference type="SAM" id="MobiDB-lite"/>
    </source>
</evidence>